<dbReference type="PaxDb" id="55529-EKX52892"/>
<evidence type="ECO:0000256" key="1">
    <source>
        <dbReference type="ARBA" id="ARBA00023117"/>
    </source>
</evidence>
<dbReference type="KEGG" id="gtt:GUITHDRAFT_58213"/>
<reference evidence="5" key="3">
    <citation type="submission" date="2016-03" db="UniProtKB">
        <authorList>
            <consortium name="EnsemblProtists"/>
        </authorList>
    </citation>
    <scope>IDENTIFICATION</scope>
</reference>
<dbReference type="PROSITE" id="PS50014">
    <property type="entry name" value="BROMODOMAIN_2"/>
    <property type="match status" value="1"/>
</dbReference>
<reference evidence="6" key="2">
    <citation type="submission" date="2012-11" db="EMBL/GenBank/DDBJ databases">
        <authorList>
            <person name="Kuo A."/>
            <person name="Curtis B.A."/>
            <person name="Tanifuji G."/>
            <person name="Burki F."/>
            <person name="Gruber A."/>
            <person name="Irimia M."/>
            <person name="Maruyama S."/>
            <person name="Arias M.C."/>
            <person name="Ball S.G."/>
            <person name="Gile G.H."/>
            <person name="Hirakawa Y."/>
            <person name="Hopkins J.F."/>
            <person name="Rensing S.A."/>
            <person name="Schmutz J."/>
            <person name="Symeonidi A."/>
            <person name="Elias M."/>
            <person name="Eveleigh R.J."/>
            <person name="Herman E.K."/>
            <person name="Klute M.J."/>
            <person name="Nakayama T."/>
            <person name="Obornik M."/>
            <person name="Reyes-Prieto A."/>
            <person name="Armbrust E.V."/>
            <person name="Aves S.J."/>
            <person name="Beiko R.G."/>
            <person name="Coutinho P."/>
            <person name="Dacks J.B."/>
            <person name="Durnford D.G."/>
            <person name="Fast N.M."/>
            <person name="Green B.R."/>
            <person name="Grisdale C."/>
            <person name="Hempe F."/>
            <person name="Henrissat B."/>
            <person name="Hoppner M.P."/>
            <person name="Ishida K.-I."/>
            <person name="Kim E."/>
            <person name="Koreny L."/>
            <person name="Kroth P.G."/>
            <person name="Liu Y."/>
            <person name="Malik S.-B."/>
            <person name="Maier U.G."/>
            <person name="McRose D."/>
            <person name="Mock T."/>
            <person name="Neilson J.A."/>
            <person name="Onodera N.T."/>
            <person name="Poole A.M."/>
            <person name="Pritham E.J."/>
            <person name="Richards T.A."/>
            <person name="Rocap G."/>
            <person name="Roy S.W."/>
            <person name="Sarai C."/>
            <person name="Schaack S."/>
            <person name="Shirato S."/>
            <person name="Slamovits C.H."/>
            <person name="Spencer D.F."/>
            <person name="Suzuki S."/>
            <person name="Worden A.Z."/>
            <person name="Zauner S."/>
            <person name="Barry K."/>
            <person name="Bell C."/>
            <person name="Bharti A.K."/>
            <person name="Crow J.A."/>
            <person name="Grimwood J."/>
            <person name="Kramer R."/>
            <person name="Lindquist E."/>
            <person name="Lucas S."/>
            <person name="Salamov A."/>
            <person name="McFadden G.I."/>
            <person name="Lane C.E."/>
            <person name="Keeling P.J."/>
            <person name="Gray M.W."/>
            <person name="Grigoriev I.V."/>
            <person name="Archibald J.M."/>
        </authorList>
    </citation>
    <scope>NUCLEOTIDE SEQUENCE</scope>
    <source>
        <strain evidence="6">CCMP2712</strain>
    </source>
</reference>
<dbReference type="PANTHER" id="PTHR45926">
    <property type="entry name" value="OSJNBA0053K19.4 PROTEIN"/>
    <property type="match status" value="1"/>
</dbReference>
<gene>
    <name evidence="4" type="ORF">GUITHDRAFT_58213</name>
</gene>
<dbReference type="SUPFAM" id="SSF47370">
    <property type="entry name" value="Bromodomain"/>
    <property type="match status" value="1"/>
</dbReference>
<evidence type="ECO:0000259" key="3">
    <source>
        <dbReference type="PROSITE" id="PS50014"/>
    </source>
</evidence>
<dbReference type="SMART" id="SM00297">
    <property type="entry name" value="BROMO"/>
    <property type="match status" value="1"/>
</dbReference>
<dbReference type="OMA" id="HEWCAKI"/>
<name>L1JX17_GUITC</name>
<dbReference type="InterPro" id="IPR036427">
    <property type="entry name" value="Bromodomain-like_sf"/>
</dbReference>
<dbReference type="HOGENOM" id="CLU_2190849_0_0_1"/>
<dbReference type="EnsemblProtists" id="EKX52892">
    <property type="protein sequence ID" value="EKX52892"/>
    <property type="gene ID" value="GUITHDRAFT_58213"/>
</dbReference>
<dbReference type="GeneID" id="17309694"/>
<evidence type="ECO:0000313" key="5">
    <source>
        <dbReference type="EnsemblProtists" id="EKX52892"/>
    </source>
</evidence>
<dbReference type="InterPro" id="IPR001487">
    <property type="entry name" value="Bromodomain"/>
</dbReference>
<proteinExistence type="predicted"/>
<accession>L1JX17</accession>
<evidence type="ECO:0000313" key="6">
    <source>
        <dbReference type="Proteomes" id="UP000011087"/>
    </source>
</evidence>
<feature type="domain" description="Bromo" evidence="3">
    <location>
        <begin position="11"/>
        <end position="85"/>
    </location>
</feature>
<sequence>EKCSRLLKGMKRNRNSGPFLRPVDLVQLPDYESVLRAAGCSPICIQDIENKLMNNDYHDHRGFVKDFRRMFLNAHVYNPERDPVHKMAQELSEEFETKWTKFRKSLKDR</sequence>
<dbReference type="eggNOG" id="KOG1474">
    <property type="taxonomic scope" value="Eukaryota"/>
</dbReference>
<dbReference type="AlphaFoldDB" id="L1JX17"/>
<evidence type="ECO:0000313" key="4">
    <source>
        <dbReference type="EMBL" id="EKX52892.1"/>
    </source>
</evidence>
<dbReference type="Proteomes" id="UP000011087">
    <property type="component" value="Unassembled WGS sequence"/>
</dbReference>
<dbReference type="CDD" id="cd04369">
    <property type="entry name" value="Bromodomain"/>
    <property type="match status" value="1"/>
</dbReference>
<dbReference type="Gene3D" id="1.20.920.10">
    <property type="entry name" value="Bromodomain-like"/>
    <property type="match status" value="1"/>
</dbReference>
<feature type="non-terminal residue" evidence="4">
    <location>
        <position position="109"/>
    </location>
</feature>
<feature type="non-terminal residue" evidence="4">
    <location>
        <position position="1"/>
    </location>
</feature>
<dbReference type="PRINTS" id="PR00503">
    <property type="entry name" value="BROMODOMAIN"/>
</dbReference>
<keyword evidence="6" id="KW-1185">Reference proteome</keyword>
<dbReference type="Pfam" id="PF00439">
    <property type="entry name" value="Bromodomain"/>
    <property type="match status" value="1"/>
</dbReference>
<evidence type="ECO:0000256" key="2">
    <source>
        <dbReference type="PROSITE-ProRule" id="PRU00035"/>
    </source>
</evidence>
<protein>
    <recommendedName>
        <fullName evidence="3">Bromo domain-containing protein</fullName>
    </recommendedName>
</protein>
<dbReference type="OrthoDB" id="784962at2759"/>
<dbReference type="EMBL" id="JH992971">
    <property type="protein sequence ID" value="EKX52892.1"/>
    <property type="molecule type" value="Genomic_DNA"/>
</dbReference>
<dbReference type="RefSeq" id="XP_005839872.1">
    <property type="nucleotide sequence ID" value="XM_005839815.1"/>
</dbReference>
<reference evidence="4 6" key="1">
    <citation type="journal article" date="2012" name="Nature">
        <title>Algal genomes reveal evolutionary mosaicism and the fate of nucleomorphs.</title>
        <authorList>
            <consortium name="DOE Joint Genome Institute"/>
            <person name="Curtis B.A."/>
            <person name="Tanifuji G."/>
            <person name="Burki F."/>
            <person name="Gruber A."/>
            <person name="Irimia M."/>
            <person name="Maruyama S."/>
            <person name="Arias M.C."/>
            <person name="Ball S.G."/>
            <person name="Gile G.H."/>
            <person name="Hirakawa Y."/>
            <person name="Hopkins J.F."/>
            <person name="Kuo A."/>
            <person name="Rensing S.A."/>
            <person name="Schmutz J."/>
            <person name="Symeonidi A."/>
            <person name="Elias M."/>
            <person name="Eveleigh R.J."/>
            <person name="Herman E.K."/>
            <person name="Klute M.J."/>
            <person name="Nakayama T."/>
            <person name="Obornik M."/>
            <person name="Reyes-Prieto A."/>
            <person name="Armbrust E.V."/>
            <person name="Aves S.J."/>
            <person name="Beiko R.G."/>
            <person name="Coutinho P."/>
            <person name="Dacks J.B."/>
            <person name="Durnford D.G."/>
            <person name="Fast N.M."/>
            <person name="Green B.R."/>
            <person name="Grisdale C.J."/>
            <person name="Hempel F."/>
            <person name="Henrissat B."/>
            <person name="Hoppner M.P."/>
            <person name="Ishida K."/>
            <person name="Kim E."/>
            <person name="Koreny L."/>
            <person name="Kroth P.G."/>
            <person name="Liu Y."/>
            <person name="Malik S.B."/>
            <person name="Maier U.G."/>
            <person name="McRose D."/>
            <person name="Mock T."/>
            <person name="Neilson J.A."/>
            <person name="Onodera N.T."/>
            <person name="Poole A.M."/>
            <person name="Pritham E.J."/>
            <person name="Richards T.A."/>
            <person name="Rocap G."/>
            <person name="Roy S.W."/>
            <person name="Sarai C."/>
            <person name="Schaack S."/>
            <person name="Shirato S."/>
            <person name="Slamovits C.H."/>
            <person name="Spencer D.F."/>
            <person name="Suzuki S."/>
            <person name="Worden A.Z."/>
            <person name="Zauner S."/>
            <person name="Barry K."/>
            <person name="Bell C."/>
            <person name="Bharti A.K."/>
            <person name="Crow J.A."/>
            <person name="Grimwood J."/>
            <person name="Kramer R."/>
            <person name="Lindquist E."/>
            <person name="Lucas S."/>
            <person name="Salamov A."/>
            <person name="McFadden G.I."/>
            <person name="Lane C.E."/>
            <person name="Keeling P.J."/>
            <person name="Gray M.W."/>
            <person name="Grigoriev I.V."/>
            <person name="Archibald J.M."/>
        </authorList>
    </citation>
    <scope>NUCLEOTIDE SEQUENCE</scope>
    <source>
        <strain evidence="4 6">CCMP2712</strain>
    </source>
</reference>
<keyword evidence="1 2" id="KW-0103">Bromodomain</keyword>
<organism evidence="4">
    <name type="scientific">Guillardia theta (strain CCMP2712)</name>
    <name type="common">Cryptophyte</name>
    <dbReference type="NCBI Taxonomy" id="905079"/>
    <lineage>
        <taxon>Eukaryota</taxon>
        <taxon>Cryptophyceae</taxon>
        <taxon>Pyrenomonadales</taxon>
        <taxon>Geminigeraceae</taxon>
        <taxon>Guillardia</taxon>
    </lineage>
</organism>